<dbReference type="RefSeq" id="WP_038978346.1">
    <property type="nucleotide sequence ID" value="NZ_JABTYG010000003.1"/>
</dbReference>
<dbReference type="EMBL" id="VZPO01000006">
    <property type="protein sequence ID" value="KAB0503627.1"/>
    <property type="molecule type" value="Genomic_DNA"/>
</dbReference>
<dbReference type="Proteomes" id="UP000434925">
    <property type="component" value="Unassembled WGS sequence"/>
</dbReference>
<dbReference type="Proteomes" id="UP000182814">
    <property type="component" value="Chromosome I"/>
</dbReference>
<name>A0A0J6HGB9_9PSED</name>
<accession>A0A0J6HGB9</accession>
<dbReference type="PATRIC" id="fig|163011.3.peg.3219"/>
<evidence type="ECO:0000313" key="5">
    <source>
        <dbReference type="Proteomes" id="UP000434925"/>
    </source>
</evidence>
<evidence type="ECO:0000313" key="2">
    <source>
        <dbReference type="EMBL" id="KAB0503627.1"/>
    </source>
</evidence>
<dbReference type="InterPro" id="IPR007235">
    <property type="entry name" value="Glyco_trans_28_C"/>
</dbReference>
<gene>
    <name evidence="2" type="ORF">F7R14_17945</name>
    <name evidence="3" type="ORF">SAMN04490191_4918</name>
</gene>
<reference evidence="2 5" key="3">
    <citation type="submission" date="2019-09" db="EMBL/GenBank/DDBJ databases">
        <title>Draft genome sequences of 48 bacterial type strains from the CCUG.</title>
        <authorList>
            <person name="Tunovic T."/>
            <person name="Pineiro-Iglesias B."/>
            <person name="Unosson C."/>
            <person name="Inganas E."/>
            <person name="Ohlen M."/>
            <person name="Cardew S."/>
            <person name="Jensie-Markopoulos S."/>
            <person name="Salva-Serra F."/>
            <person name="Jaen-Luchoro D."/>
            <person name="Karlsson R."/>
            <person name="Svensson-Stadler L."/>
            <person name="Chun J."/>
            <person name="Moore E."/>
        </authorList>
    </citation>
    <scope>NUCLEOTIDE SEQUENCE [LARGE SCALE GENOMIC DNA]</scope>
    <source>
        <strain evidence="2 5">CCUG 51522</strain>
    </source>
</reference>
<organism evidence="3 4">
    <name type="scientific">Pseudomonas lini</name>
    <dbReference type="NCBI Taxonomy" id="163011"/>
    <lineage>
        <taxon>Bacteria</taxon>
        <taxon>Pseudomonadati</taxon>
        <taxon>Pseudomonadota</taxon>
        <taxon>Gammaproteobacteria</taxon>
        <taxon>Pseudomonadales</taxon>
        <taxon>Pseudomonadaceae</taxon>
        <taxon>Pseudomonas</taxon>
    </lineage>
</organism>
<evidence type="ECO:0000313" key="4">
    <source>
        <dbReference type="Proteomes" id="UP000182814"/>
    </source>
</evidence>
<evidence type="ECO:0000259" key="1">
    <source>
        <dbReference type="Pfam" id="PF04101"/>
    </source>
</evidence>
<protein>
    <submittedName>
        <fullName evidence="2">Glycosyl transferase family 28</fullName>
    </submittedName>
    <submittedName>
        <fullName evidence="3">UDP-N-acetylglucosamine transferase subunit ALG13</fullName>
    </submittedName>
</protein>
<dbReference type="GO" id="GO:0016758">
    <property type="term" value="F:hexosyltransferase activity"/>
    <property type="evidence" value="ECO:0007669"/>
    <property type="project" value="InterPro"/>
</dbReference>
<dbReference type="SUPFAM" id="SSF53756">
    <property type="entry name" value="UDP-Glycosyltransferase/glycogen phosphorylase"/>
    <property type="match status" value="1"/>
</dbReference>
<keyword evidence="3" id="KW-0808">Transferase</keyword>
<dbReference type="AlphaFoldDB" id="A0A0J6HGB9"/>
<reference evidence="3" key="1">
    <citation type="submission" date="2016-10" db="EMBL/GenBank/DDBJ databases">
        <authorList>
            <person name="de Groot N.N."/>
        </authorList>
    </citation>
    <scope>NUCLEOTIDE SEQUENCE [LARGE SCALE GENOMIC DNA]</scope>
    <source>
        <strain evidence="3">BS3782</strain>
    </source>
</reference>
<dbReference type="EMBL" id="LT629746">
    <property type="protein sequence ID" value="SDT51971.1"/>
    <property type="molecule type" value="Genomic_DNA"/>
</dbReference>
<dbReference type="Pfam" id="PF04101">
    <property type="entry name" value="Glyco_tran_28_C"/>
    <property type="match status" value="1"/>
</dbReference>
<keyword evidence="4" id="KW-1185">Reference proteome</keyword>
<feature type="domain" description="Glycosyl transferase family 28 C-terminal" evidence="1">
    <location>
        <begin position="61"/>
        <end position="107"/>
    </location>
</feature>
<sequence length="158" mass="17717">MIFCSVGTQAPFERMLSYLSEWSHANPHIPIVAQVGDNERDLGRITAFKTIAEPLFSKNFNTSAVVVSHAGMGNIIRSLELGKPIVIVPRDSSRGEHINNHQYDTVENFSSFPSVFIAYDKDDFFSAIDSALNYSNAESSLDFTERDRLIDYIKSFTS</sequence>
<proteinExistence type="predicted"/>
<reference evidence="4" key="2">
    <citation type="submission" date="2016-10" db="EMBL/GenBank/DDBJ databases">
        <authorList>
            <person name="Varghese N."/>
            <person name="Submissions S."/>
        </authorList>
    </citation>
    <scope>NUCLEOTIDE SEQUENCE [LARGE SCALE GENOMIC DNA]</scope>
    <source>
        <strain evidence="4">BS3782</strain>
    </source>
</reference>
<evidence type="ECO:0000313" key="3">
    <source>
        <dbReference type="EMBL" id="SDT51971.1"/>
    </source>
</evidence>
<dbReference type="Gene3D" id="3.40.50.2000">
    <property type="entry name" value="Glycogen Phosphorylase B"/>
    <property type="match status" value="1"/>
</dbReference>